<gene>
    <name evidence="3" type="ORF">SM116_01580</name>
</gene>
<evidence type="ECO:0000313" key="4">
    <source>
        <dbReference type="Proteomes" id="UP001323798"/>
    </source>
</evidence>
<keyword evidence="4" id="KW-1185">Reference proteome</keyword>
<accession>A0ABZ0SQA2</accession>
<dbReference type="EMBL" id="CP139368">
    <property type="protein sequence ID" value="WPR90003.1"/>
    <property type="molecule type" value="Genomic_DNA"/>
</dbReference>
<proteinExistence type="inferred from homology"/>
<protein>
    <submittedName>
        <fullName evidence="3">Nitroreductase/quinone reductase family protein</fullName>
    </submittedName>
</protein>
<dbReference type="InterPro" id="IPR004378">
    <property type="entry name" value="F420H2_quin_Rdtase"/>
</dbReference>
<organism evidence="3 4">
    <name type="scientific">Microbacterium rhizosphaerae</name>
    <dbReference type="NCBI Taxonomy" id="1678237"/>
    <lineage>
        <taxon>Bacteria</taxon>
        <taxon>Bacillati</taxon>
        <taxon>Actinomycetota</taxon>
        <taxon>Actinomycetes</taxon>
        <taxon>Micrococcales</taxon>
        <taxon>Microbacteriaceae</taxon>
        <taxon>Microbacterium</taxon>
    </lineage>
</organism>
<sequence>MSDPHANWNQQIIDQFRAHDGLVESPPFGRALVLLHHVGAKTGAERIAPVRAIPEGDGWLIAASKGGAPENPAWYHNLLAHPDVTIEVPGEADLVAVRAEELKGQARDAAWEKFTAASQGFRDYEKKTSRIIPVLFLHRR</sequence>
<comment type="catalytic activity">
    <reaction evidence="2">
        <text>oxidized coenzyme F420-(gamma-L-Glu)(n) + a quinol + H(+) = reduced coenzyme F420-(gamma-L-Glu)(n) + a quinone</text>
        <dbReference type="Rhea" id="RHEA:39663"/>
        <dbReference type="Rhea" id="RHEA-COMP:12939"/>
        <dbReference type="Rhea" id="RHEA-COMP:14378"/>
        <dbReference type="ChEBI" id="CHEBI:15378"/>
        <dbReference type="ChEBI" id="CHEBI:24646"/>
        <dbReference type="ChEBI" id="CHEBI:132124"/>
        <dbReference type="ChEBI" id="CHEBI:133980"/>
        <dbReference type="ChEBI" id="CHEBI:139511"/>
    </reaction>
</comment>
<name>A0ABZ0SQA2_9MICO</name>
<evidence type="ECO:0000256" key="1">
    <source>
        <dbReference type="ARBA" id="ARBA00008710"/>
    </source>
</evidence>
<evidence type="ECO:0000313" key="3">
    <source>
        <dbReference type="EMBL" id="WPR90003.1"/>
    </source>
</evidence>
<dbReference type="Proteomes" id="UP001323798">
    <property type="component" value="Chromosome"/>
</dbReference>
<dbReference type="NCBIfam" id="TIGR00026">
    <property type="entry name" value="hi_GC_TIGR00026"/>
    <property type="match status" value="1"/>
</dbReference>
<dbReference type="PANTHER" id="PTHR39428">
    <property type="entry name" value="F420H(2)-DEPENDENT QUINONE REDUCTASE RV1261C"/>
    <property type="match status" value="1"/>
</dbReference>
<dbReference type="RefSeq" id="WP_320942717.1">
    <property type="nucleotide sequence ID" value="NZ_BAABEU010000003.1"/>
</dbReference>
<dbReference type="Pfam" id="PF04075">
    <property type="entry name" value="F420H2_quin_red"/>
    <property type="match status" value="1"/>
</dbReference>
<reference evidence="3 4" key="1">
    <citation type="submission" date="2023-11" db="EMBL/GenBank/DDBJ databases">
        <title>Genome sequence of Microbacterium rhizosphaerae KACC 19337.</title>
        <authorList>
            <person name="Choi H."/>
            <person name="Kim S."/>
            <person name="Kim Y."/>
            <person name="Kwon S.-W."/>
            <person name="Heo J."/>
        </authorList>
    </citation>
    <scope>NUCLEOTIDE SEQUENCE [LARGE SCALE GENOMIC DNA]</scope>
    <source>
        <strain evidence="3 4">KACC 19337</strain>
    </source>
</reference>
<comment type="similarity">
    <text evidence="1">Belongs to the F420H(2)-dependent quinone reductase family.</text>
</comment>
<evidence type="ECO:0000256" key="2">
    <source>
        <dbReference type="ARBA" id="ARBA00049106"/>
    </source>
</evidence>
<dbReference type="Gene3D" id="2.30.110.10">
    <property type="entry name" value="Electron Transport, Fmn-binding Protein, Chain A"/>
    <property type="match status" value="1"/>
</dbReference>
<dbReference type="PANTHER" id="PTHR39428:SF1">
    <property type="entry name" value="F420H(2)-DEPENDENT QUINONE REDUCTASE RV1261C"/>
    <property type="match status" value="1"/>
</dbReference>
<dbReference type="InterPro" id="IPR012349">
    <property type="entry name" value="Split_barrel_FMN-bd"/>
</dbReference>